<name>A0ABQ1QQP5_9FLAO</name>
<protein>
    <recommendedName>
        <fullName evidence="4">DUF4398 domain-containing protein</fullName>
    </recommendedName>
</protein>
<keyword evidence="1" id="KW-0732">Signal</keyword>
<keyword evidence="3" id="KW-1185">Reference proteome</keyword>
<evidence type="ECO:0008006" key="4">
    <source>
        <dbReference type="Google" id="ProtNLM"/>
    </source>
</evidence>
<gene>
    <name evidence="2" type="ORF">GCM10011361_00930</name>
</gene>
<evidence type="ECO:0000313" key="3">
    <source>
        <dbReference type="Proteomes" id="UP000625780"/>
    </source>
</evidence>
<evidence type="ECO:0000313" key="2">
    <source>
        <dbReference type="EMBL" id="GGD37682.1"/>
    </source>
</evidence>
<dbReference type="RefSeq" id="WP_188368742.1">
    <property type="nucleotide sequence ID" value="NZ_BMFH01000001.1"/>
</dbReference>
<evidence type="ECO:0000256" key="1">
    <source>
        <dbReference type="SAM" id="SignalP"/>
    </source>
</evidence>
<reference evidence="3" key="1">
    <citation type="journal article" date="2019" name="Int. J. Syst. Evol. Microbiol.">
        <title>The Global Catalogue of Microorganisms (GCM) 10K type strain sequencing project: providing services to taxonomists for standard genome sequencing and annotation.</title>
        <authorList>
            <consortium name="The Broad Institute Genomics Platform"/>
            <consortium name="The Broad Institute Genome Sequencing Center for Infectious Disease"/>
            <person name="Wu L."/>
            <person name="Ma J."/>
        </authorList>
    </citation>
    <scope>NUCLEOTIDE SEQUENCE [LARGE SCALE GENOMIC DNA]</scope>
    <source>
        <strain evidence="3">CGMCC 1.12606</strain>
    </source>
</reference>
<sequence length="232" mass="26292">MKNIYFLLTLFLSSSFAFANCTNAYASAGYTLSHAKKSMESNNFEHQQYYAERALSALEKTRDENETCGCPGAIDPILDGIENLNTSLSQEKWDDARYYTKKAIEDAQKVLYSLDICAMGQDDQQEDSPEEMINETEDTSATIDTKAAEEWNAKLLLRQNAADELVLLEKSIRNMASLFECQRAMQIVREQKVKSDEELRKEDLSALKSYYMSQAVALHNKALFALLECAKN</sequence>
<comment type="caution">
    <text evidence="2">The sequence shown here is derived from an EMBL/GenBank/DDBJ whole genome shotgun (WGS) entry which is preliminary data.</text>
</comment>
<dbReference type="Proteomes" id="UP000625780">
    <property type="component" value="Unassembled WGS sequence"/>
</dbReference>
<accession>A0ABQ1QQP5</accession>
<dbReference type="EMBL" id="BMFH01000001">
    <property type="protein sequence ID" value="GGD37682.1"/>
    <property type="molecule type" value="Genomic_DNA"/>
</dbReference>
<feature type="chain" id="PRO_5046022664" description="DUF4398 domain-containing protein" evidence="1">
    <location>
        <begin position="20"/>
        <end position="232"/>
    </location>
</feature>
<proteinExistence type="predicted"/>
<feature type="signal peptide" evidence="1">
    <location>
        <begin position="1"/>
        <end position="19"/>
    </location>
</feature>
<organism evidence="2 3">
    <name type="scientific">Muriicola marianensis</name>
    <dbReference type="NCBI Taxonomy" id="1324801"/>
    <lineage>
        <taxon>Bacteria</taxon>
        <taxon>Pseudomonadati</taxon>
        <taxon>Bacteroidota</taxon>
        <taxon>Flavobacteriia</taxon>
        <taxon>Flavobacteriales</taxon>
        <taxon>Flavobacteriaceae</taxon>
        <taxon>Muriicola</taxon>
    </lineage>
</organism>